<dbReference type="PROSITE" id="PS50113">
    <property type="entry name" value="PAC"/>
    <property type="match status" value="1"/>
</dbReference>
<dbReference type="GO" id="GO:0046872">
    <property type="term" value="F:metal ion binding"/>
    <property type="evidence" value="ECO:0007669"/>
    <property type="project" value="UniProtKB-KW"/>
</dbReference>
<dbReference type="InterPro" id="IPR000014">
    <property type="entry name" value="PAS"/>
</dbReference>
<evidence type="ECO:0000256" key="3">
    <source>
        <dbReference type="ARBA" id="ARBA00004496"/>
    </source>
</evidence>
<dbReference type="CDD" id="cd16917">
    <property type="entry name" value="HATPase_UhpB-NarQ-NarX-like"/>
    <property type="match status" value="1"/>
</dbReference>
<feature type="domain" description="PAS" evidence="20">
    <location>
        <begin position="267"/>
        <end position="310"/>
    </location>
</feature>
<gene>
    <name evidence="22" type="ORF">E0486_12025</name>
</gene>
<evidence type="ECO:0000313" key="22">
    <source>
        <dbReference type="EMBL" id="TCZ69644.1"/>
    </source>
</evidence>
<evidence type="ECO:0000256" key="13">
    <source>
        <dbReference type="ARBA" id="ARBA00022840"/>
    </source>
</evidence>
<sequence>MYPISSQPTILPGNSGLDQYLIGQIQDMVLVADSTDQRICSINEAALRCFELTESEVVGQRIDHLVRFDPGEQGIEALRQFLVAEGQWEGTLGFTTRSGRHYYYHFRLQRLPQGAGLPDGFYAIGRDVTAARDAEEAQLRRERFFHGLIADALDGILLLDPQGLITFASPSVRHVLGYEGEELLGQNAFLFVHPDDRLKAADSFALEVHENPEVKFITVRLLCKTGEWRWCLVRGHNLLANPAVGGIAIYFHDDSQRKHAAEALRESEQRYRMLVRNIQVGVMMFDPSGTVVDVNEAATRILELSEGDLLQSGAPHERWQAVFENGQPLRMEDTPAFQVLQHGKPVRDFLMGHVQPRSGRRIWLLVNADPVLDERGGLRNIIASFSDITYRRDLEQRLLAEGIAHQRALTQATIDSSEKERTEIGKELHDNIGQQLTTIKLYLDLARSTADEETAEMISLATRNISDVINEIRALCRSLIPSTLGDLGLEESVTDLIHTFTRTRQLHIRFIAAGFDEERVPDNQKLMLFRILQEQLNNIAKHASARKVTVTLRQAAPGVQMEVRDDGVGFDPATVRRGLGLTSMRNRAEMFGGSLHIDSAPGKGCTLTVSVPETIE</sequence>
<dbReference type="Pfam" id="PF00989">
    <property type="entry name" value="PAS"/>
    <property type="match status" value="1"/>
</dbReference>
<dbReference type="CDD" id="cd00130">
    <property type="entry name" value="PAS"/>
    <property type="match status" value="3"/>
</dbReference>
<comment type="catalytic activity">
    <reaction evidence="1">
        <text>ATP + protein L-histidine = ADP + protein N-phospho-L-histidine.</text>
        <dbReference type="EC" id="2.7.13.3"/>
    </reaction>
</comment>
<evidence type="ECO:0000256" key="15">
    <source>
        <dbReference type="ARBA" id="ARBA00023012"/>
    </source>
</evidence>
<dbReference type="EMBL" id="SKFH01000019">
    <property type="protein sequence ID" value="TCZ69644.1"/>
    <property type="molecule type" value="Genomic_DNA"/>
</dbReference>
<dbReference type="Proteomes" id="UP000295164">
    <property type="component" value="Unassembled WGS sequence"/>
</dbReference>
<dbReference type="SUPFAM" id="SSF55874">
    <property type="entry name" value="ATPase domain of HSP90 chaperone/DNA topoisomerase II/histidine kinase"/>
    <property type="match status" value="1"/>
</dbReference>
<dbReference type="InterPro" id="IPR001610">
    <property type="entry name" value="PAC"/>
</dbReference>
<dbReference type="OrthoDB" id="5401121at2"/>
<evidence type="ECO:0000256" key="11">
    <source>
        <dbReference type="ARBA" id="ARBA00022741"/>
    </source>
</evidence>
<feature type="domain" description="Histidine kinase" evidence="19">
    <location>
        <begin position="427"/>
        <end position="615"/>
    </location>
</feature>
<dbReference type="InterPro" id="IPR050482">
    <property type="entry name" value="Sensor_HK_TwoCompSys"/>
</dbReference>
<feature type="domain" description="PAC" evidence="21">
    <location>
        <begin position="347"/>
        <end position="400"/>
    </location>
</feature>
<accession>A0A4R4DXK1</accession>
<keyword evidence="16" id="KW-0411">Iron-sulfur</keyword>
<dbReference type="PROSITE" id="PS50112">
    <property type="entry name" value="PAS"/>
    <property type="match status" value="2"/>
</dbReference>
<keyword evidence="15" id="KW-0902">Two-component regulatory system</keyword>
<keyword evidence="7" id="KW-0963">Cytoplasm</keyword>
<dbReference type="InterPro" id="IPR004358">
    <property type="entry name" value="Sig_transdc_His_kin-like_C"/>
</dbReference>
<comment type="function">
    <text evidence="17">Member of the two-component regulatory system NreB/NreC involved in the control of dissimilatory nitrate/nitrite reduction in response to oxygen. NreB functions as a direct oxygen sensor histidine kinase which is autophosphorylated, in the absence of oxygen, probably at the conserved histidine residue, and transfers its phosphate group probably to a conserved aspartate residue of NreC. NreB/NreC activates the expression of the nitrate (narGHJI) and nitrite (nir) reductase operons, as well as the putative nitrate transporter gene narT.</text>
</comment>
<evidence type="ECO:0000256" key="4">
    <source>
        <dbReference type="ARBA" id="ARBA00012438"/>
    </source>
</evidence>
<evidence type="ECO:0000259" key="19">
    <source>
        <dbReference type="PROSITE" id="PS50109"/>
    </source>
</evidence>
<dbReference type="SMART" id="SM00086">
    <property type="entry name" value="PAC"/>
    <property type="match status" value="3"/>
</dbReference>
<evidence type="ECO:0000256" key="10">
    <source>
        <dbReference type="ARBA" id="ARBA00022723"/>
    </source>
</evidence>
<dbReference type="PANTHER" id="PTHR24421">
    <property type="entry name" value="NITRATE/NITRITE SENSOR PROTEIN NARX-RELATED"/>
    <property type="match status" value="1"/>
</dbReference>
<dbReference type="GO" id="GO:0005524">
    <property type="term" value="F:ATP binding"/>
    <property type="evidence" value="ECO:0007669"/>
    <property type="project" value="UniProtKB-KW"/>
</dbReference>
<dbReference type="Pfam" id="PF02518">
    <property type="entry name" value="HATPase_c"/>
    <property type="match status" value="1"/>
</dbReference>
<dbReference type="InterPro" id="IPR036890">
    <property type="entry name" value="HATPase_C_sf"/>
</dbReference>
<dbReference type="NCBIfam" id="TIGR00229">
    <property type="entry name" value="sensory_box"/>
    <property type="match status" value="3"/>
</dbReference>
<evidence type="ECO:0000256" key="16">
    <source>
        <dbReference type="ARBA" id="ARBA00023014"/>
    </source>
</evidence>
<dbReference type="SUPFAM" id="SSF55785">
    <property type="entry name" value="PYP-like sensor domain (PAS domain)"/>
    <property type="match status" value="3"/>
</dbReference>
<keyword evidence="8" id="KW-0597">Phosphoprotein</keyword>
<dbReference type="GO" id="GO:0016020">
    <property type="term" value="C:membrane"/>
    <property type="evidence" value="ECO:0007669"/>
    <property type="project" value="InterPro"/>
</dbReference>
<keyword evidence="11" id="KW-0547">Nucleotide-binding</keyword>
<name>A0A4R4DXK1_9BACT</name>
<evidence type="ECO:0000313" key="23">
    <source>
        <dbReference type="Proteomes" id="UP000295164"/>
    </source>
</evidence>
<dbReference type="InterPro" id="IPR013767">
    <property type="entry name" value="PAS_fold"/>
</dbReference>
<dbReference type="GO" id="GO:0046983">
    <property type="term" value="F:protein dimerization activity"/>
    <property type="evidence" value="ECO:0007669"/>
    <property type="project" value="InterPro"/>
</dbReference>
<dbReference type="InterPro" id="IPR000700">
    <property type="entry name" value="PAS-assoc_C"/>
</dbReference>
<evidence type="ECO:0000256" key="18">
    <source>
        <dbReference type="ARBA" id="ARBA00030800"/>
    </source>
</evidence>
<dbReference type="InterPro" id="IPR005467">
    <property type="entry name" value="His_kinase_dom"/>
</dbReference>
<keyword evidence="14" id="KW-0408">Iron</keyword>
<dbReference type="PANTHER" id="PTHR24421:SF10">
    <property type="entry name" value="NITRATE_NITRITE SENSOR PROTEIN NARQ"/>
    <property type="match status" value="1"/>
</dbReference>
<keyword evidence="9" id="KW-0808">Transferase</keyword>
<dbReference type="Pfam" id="PF13426">
    <property type="entry name" value="PAS_9"/>
    <property type="match status" value="1"/>
</dbReference>
<evidence type="ECO:0000256" key="9">
    <source>
        <dbReference type="ARBA" id="ARBA00022679"/>
    </source>
</evidence>
<comment type="subcellular location">
    <subcellularLocation>
        <location evidence="3">Cytoplasm</location>
    </subcellularLocation>
</comment>
<keyword evidence="23" id="KW-1185">Reference proteome</keyword>
<dbReference type="Gene3D" id="1.20.5.1930">
    <property type="match status" value="1"/>
</dbReference>
<dbReference type="InterPro" id="IPR003594">
    <property type="entry name" value="HATPase_dom"/>
</dbReference>
<organism evidence="22 23">
    <name type="scientific">Flaviaesturariibacter aridisoli</name>
    <dbReference type="NCBI Taxonomy" id="2545761"/>
    <lineage>
        <taxon>Bacteria</taxon>
        <taxon>Pseudomonadati</taxon>
        <taxon>Bacteroidota</taxon>
        <taxon>Chitinophagia</taxon>
        <taxon>Chitinophagales</taxon>
        <taxon>Chitinophagaceae</taxon>
        <taxon>Flaviaestuariibacter</taxon>
    </lineage>
</organism>
<dbReference type="InterPro" id="IPR013655">
    <property type="entry name" value="PAS_fold_3"/>
</dbReference>
<dbReference type="GO" id="GO:0000155">
    <property type="term" value="F:phosphorelay sensor kinase activity"/>
    <property type="evidence" value="ECO:0007669"/>
    <property type="project" value="InterPro"/>
</dbReference>
<keyword evidence="13" id="KW-0067">ATP-binding</keyword>
<dbReference type="AlphaFoldDB" id="A0A4R4DXK1"/>
<evidence type="ECO:0000259" key="20">
    <source>
        <dbReference type="PROSITE" id="PS50112"/>
    </source>
</evidence>
<dbReference type="RefSeq" id="WP_131852429.1">
    <property type="nucleotide sequence ID" value="NZ_SKFH01000019.1"/>
</dbReference>
<feature type="domain" description="PAS" evidence="20">
    <location>
        <begin position="141"/>
        <end position="211"/>
    </location>
</feature>
<evidence type="ECO:0000256" key="7">
    <source>
        <dbReference type="ARBA" id="ARBA00022490"/>
    </source>
</evidence>
<dbReference type="SMART" id="SM00387">
    <property type="entry name" value="HATPase_c"/>
    <property type="match status" value="1"/>
</dbReference>
<evidence type="ECO:0000256" key="8">
    <source>
        <dbReference type="ARBA" id="ARBA00022553"/>
    </source>
</evidence>
<dbReference type="Gene3D" id="3.30.565.10">
    <property type="entry name" value="Histidine kinase-like ATPase, C-terminal domain"/>
    <property type="match status" value="1"/>
</dbReference>
<dbReference type="InterPro" id="IPR011712">
    <property type="entry name" value="Sig_transdc_His_kin_sub3_dim/P"/>
</dbReference>
<evidence type="ECO:0000256" key="5">
    <source>
        <dbReference type="ARBA" id="ARBA00017322"/>
    </source>
</evidence>
<evidence type="ECO:0000256" key="2">
    <source>
        <dbReference type="ARBA" id="ARBA00001966"/>
    </source>
</evidence>
<protein>
    <recommendedName>
        <fullName evidence="5">Oxygen sensor histidine kinase NreB</fullName>
        <ecNumber evidence="4">2.7.13.3</ecNumber>
    </recommendedName>
    <alternativeName>
        <fullName evidence="18">Nitrogen regulation protein B</fullName>
    </alternativeName>
</protein>
<reference evidence="22 23" key="1">
    <citation type="submission" date="2019-03" db="EMBL/GenBank/DDBJ databases">
        <authorList>
            <person name="Kim M.K.M."/>
        </authorList>
    </citation>
    <scope>NUCLEOTIDE SEQUENCE [LARGE SCALE GENOMIC DNA]</scope>
    <source>
        <strain evidence="22 23">17J68-15</strain>
    </source>
</reference>
<keyword evidence="6" id="KW-0004">4Fe-4S</keyword>
<dbReference type="Pfam" id="PF08447">
    <property type="entry name" value="PAS_3"/>
    <property type="match status" value="1"/>
</dbReference>
<dbReference type="PRINTS" id="PR00344">
    <property type="entry name" value="BCTRLSENSOR"/>
</dbReference>
<dbReference type="EC" id="2.7.13.3" evidence="4"/>
<dbReference type="PROSITE" id="PS50109">
    <property type="entry name" value="HIS_KIN"/>
    <property type="match status" value="1"/>
</dbReference>
<dbReference type="Pfam" id="PF07730">
    <property type="entry name" value="HisKA_3"/>
    <property type="match status" value="1"/>
</dbReference>
<dbReference type="InterPro" id="IPR035965">
    <property type="entry name" value="PAS-like_dom_sf"/>
</dbReference>
<evidence type="ECO:0000256" key="12">
    <source>
        <dbReference type="ARBA" id="ARBA00022777"/>
    </source>
</evidence>
<evidence type="ECO:0000259" key="21">
    <source>
        <dbReference type="PROSITE" id="PS50113"/>
    </source>
</evidence>
<keyword evidence="10" id="KW-0479">Metal-binding</keyword>
<keyword evidence="12" id="KW-0418">Kinase</keyword>
<dbReference type="GO" id="GO:0051539">
    <property type="term" value="F:4 iron, 4 sulfur cluster binding"/>
    <property type="evidence" value="ECO:0007669"/>
    <property type="project" value="UniProtKB-KW"/>
</dbReference>
<comment type="caution">
    <text evidence="22">The sequence shown here is derived from an EMBL/GenBank/DDBJ whole genome shotgun (WGS) entry which is preliminary data.</text>
</comment>
<dbReference type="GO" id="GO:0006355">
    <property type="term" value="P:regulation of DNA-templated transcription"/>
    <property type="evidence" value="ECO:0007669"/>
    <property type="project" value="InterPro"/>
</dbReference>
<evidence type="ECO:0000256" key="6">
    <source>
        <dbReference type="ARBA" id="ARBA00022485"/>
    </source>
</evidence>
<comment type="cofactor">
    <cofactor evidence="2">
        <name>[4Fe-4S] cluster</name>
        <dbReference type="ChEBI" id="CHEBI:49883"/>
    </cofactor>
</comment>
<dbReference type="SMART" id="SM00091">
    <property type="entry name" value="PAS"/>
    <property type="match status" value="3"/>
</dbReference>
<proteinExistence type="predicted"/>
<evidence type="ECO:0000256" key="1">
    <source>
        <dbReference type="ARBA" id="ARBA00000085"/>
    </source>
</evidence>
<evidence type="ECO:0000256" key="17">
    <source>
        <dbReference type="ARBA" id="ARBA00024827"/>
    </source>
</evidence>
<evidence type="ECO:0000256" key="14">
    <source>
        <dbReference type="ARBA" id="ARBA00023004"/>
    </source>
</evidence>
<dbReference type="GO" id="GO:0005737">
    <property type="term" value="C:cytoplasm"/>
    <property type="evidence" value="ECO:0007669"/>
    <property type="project" value="UniProtKB-SubCell"/>
</dbReference>
<dbReference type="Gene3D" id="3.30.450.20">
    <property type="entry name" value="PAS domain"/>
    <property type="match status" value="3"/>
</dbReference>